<dbReference type="Pfam" id="PF22795">
    <property type="entry name" value="DUF4796_N"/>
    <property type="match status" value="1"/>
</dbReference>
<dbReference type="Pfam" id="PF16044">
    <property type="entry name" value="DUF4796_C"/>
    <property type="match status" value="1"/>
</dbReference>
<sequence>MTRKQNKNIMSTSSDSLLCFQHCEKVNIFCFMVPYNCPICRSDLSGTDMAIPPFRIPNPLTCEPNNFSLVIKPTFGSFIRDFKRGDLLHIALSNSKSMIFEFNENGISSSSASSHLNWTNFLCISLSALPYRFEDLDEILETTKVMDIWAAERYDDLHNNCFDYVISVLNASLQNSSFKLTKLQLTQDVISPAINKTIRLLSIIRNVLDNGFFLQRTLAEPAVSS</sequence>
<organism evidence="3 4">
    <name type="scientific">Daphnia magna</name>
    <dbReference type="NCBI Taxonomy" id="35525"/>
    <lineage>
        <taxon>Eukaryota</taxon>
        <taxon>Metazoa</taxon>
        <taxon>Ecdysozoa</taxon>
        <taxon>Arthropoda</taxon>
        <taxon>Crustacea</taxon>
        <taxon>Branchiopoda</taxon>
        <taxon>Diplostraca</taxon>
        <taxon>Cladocera</taxon>
        <taxon>Anomopoda</taxon>
        <taxon>Daphniidae</taxon>
        <taxon>Daphnia</taxon>
    </lineage>
</organism>
<dbReference type="Proteomes" id="UP001234178">
    <property type="component" value="Unassembled WGS sequence"/>
</dbReference>
<dbReference type="EMBL" id="JAOYFB010000005">
    <property type="protein sequence ID" value="KAK4015355.1"/>
    <property type="molecule type" value="Genomic_DNA"/>
</dbReference>
<evidence type="ECO:0000259" key="2">
    <source>
        <dbReference type="Pfam" id="PF22795"/>
    </source>
</evidence>
<evidence type="ECO:0000313" key="3">
    <source>
        <dbReference type="EMBL" id="KAK4015355.1"/>
    </source>
</evidence>
<dbReference type="PANTHER" id="PTHR33963:SF2">
    <property type="entry name" value="MKRN2 OPPOSITE STRAND PROTEIN"/>
    <property type="match status" value="1"/>
</dbReference>
<dbReference type="InterPro" id="IPR053922">
    <property type="entry name" value="MKRN2OS-like_N"/>
</dbReference>
<reference evidence="3 4" key="1">
    <citation type="journal article" date="2023" name="Nucleic Acids Res.">
        <title>The hologenome of Daphnia magna reveals possible DNA methylation and microbiome-mediated evolution of the host genome.</title>
        <authorList>
            <person name="Chaturvedi A."/>
            <person name="Li X."/>
            <person name="Dhandapani V."/>
            <person name="Marshall H."/>
            <person name="Kissane S."/>
            <person name="Cuenca-Cambronero M."/>
            <person name="Asole G."/>
            <person name="Calvet F."/>
            <person name="Ruiz-Romero M."/>
            <person name="Marangio P."/>
            <person name="Guigo R."/>
            <person name="Rago D."/>
            <person name="Mirbahai L."/>
            <person name="Eastwood N."/>
            <person name="Colbourne J.K."/>
            <person name="Zhou J."/>
            <person name="Mallon E."/>
            <person name="Orsini L."/>
        </authorList>
    </citation>
    <scope>NUCLEOTIDE SEQUENCE [LARGE SCALE GENOMIC DNA]</scope>
    <source>
        <strain evidence="3">LRV0_1</strain>
    </source>
</reference>
<accession>A0ABQ9ZRU6</accession>
<dbReference type="PANTHER" id="PTHR33963">
    <property type="entry name" value="MKRN2 OPPOSITE STRAND PROTEIN"/>
    <property type="match status" value="1"/>
</dbReference>
<evidence type="ECO:0000313" key="4">
    <source>
        <dbReference type="Proteomes" id="UP001234178"/>
    </source>
</evidence>
<dbReference type="InterPro" id="IPR053921">
    <property type="entry name" value="MKRN2OS-like_C"/>
</dbReference>
<feature type="domain" description="MKRN2 opposite strand protein-like N-terminal" evidence="2">
    <location>
        <begin position="16"/>
        <end position="44"/>
    </location>
</feature>
<evidence type="ECO:0008006" key="5">
    <source>
        <dbReference type="Google" id="ProtNLM"/>
    </source>
</evidence>
<comment type="caution">
    <text evidence="3">The sequence shown here is derived from an EMBL/GenBank/DDBJ whole genome shotgun (WGS) entry which is preliminary data.</text>
</comment>
<evidence type="ECO:0000259" key="1">
    <source>
        <dbReference type="Pfam" id="PF16044"/>
    </source>
</evidence>
<protein>
    <recommendedName>
        <fullName evidence="5">MKRN2 opposite strand protein</fullName>
    </recommendedName>
</protein>
<proteinExistence type="predicted"/>
<keyword evidence="4" id="KW-1185">Reference proteome</keyword>
<feature type="domain" description="MKRN2 opposite strand protein-like C-terminal" evidence="1">
    <location>
        <begin position="53"/>
        <end position="207"/>
    </location>
</feature>
<gene>
    <name evidence="3" type="ORF">OUZ56_030336</name>
</gene>
<name>A0ABQ9ZRU6_9CRUS</name>
<dbReference type="InterPro" id="IPR032016">
    <property type="entry name" value="MKRN2OS-like"/>
</dbReference>